<evidence type="ECO:0000313" key="6">
    <source>
        <dbReference type="Proteomes" id="UP000823915"/>
    </source>
</evidence>
<dbReference type="CDD" id="cd04693">
    <property type="entry name" value="NUDIX_Hydrolase"/>
    <property type="match status" value="1"/>
</dbReference>
<dbReference type="Gene3D" id="3.90.79.10">
    <property type="entry name" value="Nucleoside Triphosphate Pyrophosphohydrolase"/>
    <property type="match status" value="1"/>
</dbReference>
<dbReference type="PRINTS" id="PR00502">
    <property type="entry name" value="NUDIXFAMILY"/>
</dbReference>
<dbReference type="InterPro" id="IPR020476">
    <property type="entry name" value="Nudix_hydrolase"/>
</dbReference>
<evidence type="ECO:0000259" key="4">
    <source>
        <dbReference type="PROSITE" id="PS51462"/>
    </source>
</evidence>
<reference evidence="5" key="2">
    <citation type="submission" date="2021-04" db="EMBL/GenBank/DDBJ databases">
        <authorList>
            <person name="Gilroy R."/>
        </authorList>
    </citation>
    <scope>NUCLEOTIDE SEQUENCE</scope>
    <source>
        <strain evidence="5">1282</strain>
    </source>
</reference>
<evidence type="ECO:0000256" key="1">
    <source>
        <dbReference type="ARBA" id="ARBA00005582"/>
    </source>
</evidence>
<sequence length="178" mass="19851">MPELWDLYDIDRRPLNRTIQRGEALPEGTYHLAVGIAVFNTKGDILLTQRAQVKSQYPGCWEIPGGCAQAGETSLEAACRELGEETGIVVQPGELVPLLRELLPGAHLDMFAVTKDVPLSQLALQPGETTAAQWLPFGEWLGRVGDGLYLTPSWHKEPDVPLYPRLQQYRDGKRDYIL</sequence>
<accession>A0A9D2C180</accession>
<name>A0A9D2C180_9FIRM</name>
<comment type="caution">
    <text evidence="5">The sequence shown here is derived from an EMBL/GenBank/DDBJ whole genome shotgun (WGS) entry which is preliminary data.</text>
</comment>
<protein>
    <submittedName>
        <fullName evidence="5">NUDIX domain-containing protein</fullName>
    </submittedName>
</protein>
<dbReference type="Pfam" id="PF00293">
    <property type="entry name" value="NUDIX"/>
    <property type="match status" value="1"/>
</dbReference>
<gene>
    <name evidence="5" type="ORF">H9838_07790</name>
</gene>
<evidence type="ECO:0000256" key="3">
    <source>
        <dbReference type="RuleBase" id="RU003476"/>
    </source>
</evidence>
<proteinExistence type="inferred from homology"/>
<dbReference type="InterPro" id="IPR020084">
    <property type="entry name" value="NUDIX_hydrolase_CS"/>
</dbReference>
<dbReference type="PANTHER" id="PTHR43736">
    <property type="entry name" value="ADP-RIBOSE PYROPHOSPHATASE"/>
    <property type="match status" value="1"/>
</dbReference>
<dbReference type="AlphaFoldDB" id="A0A9D2C180"/>
<dbReference type="PANTHER" id="PTHR43736:SF1">
    <property type="entry name" value="DIHYDRONEOPTERIN TRIPHOSPHATE DIPHOSPHATASE"/>
    <property type="match status" value="1"/>
</dbReference>
<dbReference type="PROSITE" id="PS51462">
    <property type="entry name" value="NUDIX"/>
    <property type="match status" value="1"/>
</dbReference>
<keyword evidence="2 3" id="KW-0378">Hydrolase</keyword>
<dbReference type="SUPFAM" id="SSF55811">
    <property type="entry name" value="Nudix"/>
    <property type="match status" value="1"/>
</dbReference>
<dbReference type="InterPro" id="IPR000086">
    <property type="entry name" value="NUDIX_hydrolase_dom"/>
</dbReference>
<feature type="domain" description="Nudix hydrolase" evidence="4">
    <location>
        <begin position="29"/>
        <end position="162"/>
    </location>
</feature>
<evidence type="ECO:0000313" key="5">
    <source>
        <dbReference type="EMBL" id="HIY27054.1"/>
    </source>
</evidence>
<reference evidence="5" key="1">
    <citation type="journal article" date="2021" name="PeerJ">
        <title>Extensive microbial diversity within the chicken gut microbiome revealed by metagenomics and culture.</title>
        <authorList>
            <person name="Gilroy R."/>
            <person name="Ravi A."/>
            <person name="Getino M."/>
            <person name="Pursley I."/>
            <person name="Horton D.L."/>
            <person name="Alikhan N.F."/>
            <person name="Baker D."/>
            <person name="Gharbi K."/>
            <person name="Hall N."/>
            <person name="Watson M."/>
            <person name="Adriaenssens E.M."/>
            <person name="Foster-Nyarko E."/>
            <person name="Jarju S."/>
            <person name="Secka A."/>
            <person name="Antonio M."/>
            <person name="Oren A."/>
            <person name="Chaudhuri R.R."/>
            <person name="La Ragione R."/>
            <person name="Hildebrand F."/>
            <person name="Pallen M.J."/>
        </authorList>
    </citation>
    <scope>NUCLEOTIDE SEQUENCE</scope>
    <source>
        <strain evidence="5">1282</strain>
    </source>
</reference>
<dbReference type="GO" id="GO:0016787">
    <property type="term" value="F:hydrolase activity"/>
    <property type="evidence" value="ECO:0007669"/>
    <property type="project" value="UniProtKB-KW"/>
</dbReference>
<dbReference type="Proteomes" id="UP000823915">
    <property type="component" value="Unassembled WGS sequence"/>
</dbReference>
<evidence type="ECO:0000256" key="2">
    <source>
        <dbReference type="ARBA" id="ARBA00022801"/>
    </source>
</evidence>
<dbReference type="PROSITE" id="PS00893">
    <property type="entry name" value="NUDIX_BOX"/>
    <property type="match status" value="1"/>
</dbReference>
<dbReference type="InterPro" id="IPR015797">
    <property type="entry name" value="NUDIX_hydrolase-like_dom_sf"/>
</dbReference>
<dbReference type="EMBL" id="DXDU01000125">
    <property type="protein sequence ID" value="HIY27054.1"/>
    <property type="molecule type" value="Genomic_DNA"/>
</dbReference>
<organism evidence="5 6">
    <name type="scientific">Candidatus Acutalibacter pullistercoris</name>
    <dbReference type="NCBI Taxonomy" id="2838418"/>
    <lineage>
        <taxon>Bacteria</taxon>
        <taxon>Bacillati</taxon>
        <taxon>Bacillota</taxon>
        <taxon>Clostridia</taxon>
        <taxon>Eubacteriales</taxon>
        <taxon>Acutalibacteraceae</taxon>
        <taxon>Acutalibacter</taxon>
    </lineage>
</organism>
<comment type="similarity">
    <text evidence="1 3">Belongs to the Nudix hydrolase family.</text>
</comment>